<dbReference type="SUPFAM" id="SSF54001">
    <property type="entry name" value="Cysteine proteinases"/>
    <property type="match status" value="1"/>
</dbReference>
<evidence type="ECO:0000313" key="4">
    <source>
        <dbReference type="Proteomes" id="UP001566132"/>
    </source>
</evidence>
<dbReference type="SMART" id="SM00848">
    <property type="entry name" value="Inhibitor_I29"/>
    <property type="match status" value="1"/>
</dbReference>
<dbReference type="Proteomes" id="UP001566132">
    <property type="component" value="Unassembled WGS sequence"/>
</dbReference>
<feature type="domain" description="Cathepsin propeptide inhibitor" evidence="2">
    <location>
        <begin position="14"/>
        <end position="74"/>
    </location>
</feature>
<keyword evidence="4" id="KW-1185">Reference proteome</keyword>
<dbReference type="Gene3D" id="1.10.287.2250">
    <property type="match status" value="1"/>
</dbReference>
<evidence type="ECO:0000313" key="3">
    <source>
        <dbReference type="EMBL" id="KAL1518315.1"/>
    </source>
</evidence>
<name>A0ABD1FHD2_HYPHA</name>
<feature type="region of interest" description="Disordered" evidence="1">
    <location>
        <begin position="63"/>
        <end position="85"/>
    </location>
</feature>
<accession>A0ABD1FHD2</accession>
<dbReference type="Pfam" id="PF08246">
    <property type="entry name" value="Inhibitor_I29"/>
    <property type="match status" value="1"/>
</dbReference>
<evidence type="ECO:0000256" key="1">
    <source>
        <dbReference type="SAM" id="MobiDB-lite"/>
    </source>
</evidence>
<dbReference type="EMBL" id="JBDJPC010000001">
    <property type="protein sequence ID" value="KAL1518315.1"/>
    <property type="molecule type" value="Genomic_DNA"/>
</dbReference>
<evidence type="ECO:0000259" key="2">
    <source>
        <dbReference type="SMART" id="SM00848"/>
    </source>
</evidence>
<dbReference type="InterPro" id="IPR013201">
    <property type="entry name" value="Prot_inhib_I29"/>
</dbReference>
<protein>
    <recommendedName>
        <fullName evidence="2">Cathepsin propeptide inhibitor domain-containing protein</fullName>
    </recommendedName>
</protein>
<dbReference type="InterPro" id="IPR038765">
    <property type="entry name" value="Papain-like_cys_pep_sf"/>
</dbReference>
<gene>
    <name evidence="3" type="ORF">ABEB36_001956</name>
</gene>
<sequence>MSLLVGPVDVQEQWIDWKEKFSKSYDNEEEEEKRFQIFERNLQNIIKHNERYQAGEETSTQALNQFSDLDPEEVPKGGLRYVSRR</sequence>
<dbReference type="AlphaFoldDB" id="A0ABD1FHD2"/>
<comment type="caution">
    <text evidence="3">The sequence shown here is derived from an EMBL/GenBank/DDBJ whole genome shotgun (WGS) entry which is preliminary data.</text>
</comment>
<organism evidence="3 4">
    <name type="scientific">Hypothenemus hampei</name>
    <name type="common">Coffee berry borer</name>
    <dbReference type="NCBI Taxonomy" id="57062"/>
    <lineage>
        <taxon>Eukaryota</taxon>
        <taxon>Metazoa</taxon>
        <taxon>Ecdysozoa</taxon>
        <taxon>Arthropoda</taxon>
        <taxon>Hexapoda</taxon>
        <taxon>Insecta</taxon>
        <taxon>Pterygota</taxon>
        <taxon>Neoptera</taxon>
        <taxon>Endopterygota</taxon>
        <taxon>Coleoptera</taxon>
        <taxon>Polyphaga</taxon>
        <taxon>Cucujiformia</taxon>
        <taxon>Curculionidae</taxon>
        <taxon>Scolytinae</taxon>
        <taxon>Hypothenemus</taxon>
    </lineage>
</organism>
<reference evidence="3 4" key="1">
    <citation type="submission" date="2024-05" db="EMBL/GenBank/DDBJ databases">
        <title>Genetic variation in Jamaican populations of the coffee berry borer (Hypothenemus hampei).</title>
        <authorList>
            <person name="Errbii M."/>
            <person name="Myrie A."/>
        </authorList>
    </citation>
    <scope>NUCLEOTIDE SEQUENCE [LARGE SCALE GENOMIC DNA]</scope>
    <source>
        <strain evidence="3">JA-Hopewell-2020-01-JO</strain>
        <tissue evidence="3">Whole body</tissue>
    </source>
</reference>
<proteinExistence type="predicted"/>